<proteinExistence type="predicted"/>
<dbReference type="EMBL" id="CAICTM010000163">
    <property type="protein sequence ID" value="CAB9503389.1"/>
    <property type="molecule type" value="Genomic_DNA"/>
</dbReference>
<dbReference type="InterPro" id="IPR032675">
    <property type="entry name" value="LRR_dom_sf"/>
</dbReference>
<evidence type="ECO:0000313" key="1">
    <source>
        <dbReference type="EMBL" id="CAB9503389.1"/>
    </source>
</evidence>
<dbReference type="SUPFAM" id="SSF52047">
    <property type="entry name" value="RNI-like"/>
    <property type="match status" value="1"/>
</dbReference>
<name>A0A9N8DP74_9STRA</name>
<dbReference type="Gene3D" id="3.80.10.10">
    <property type="entry name" value="Ribonuclease Inhibitor"/>
    <property type="match status" value="1"/>
</dbReference>
<evidence type="ECO:0000313" key="2">
    <source>
        <dbReference type="Proteomes" id="UP001153069"/>
    </source>
</evidence>
<gene>
    <name evidence="1" type="ORF">SEMRO_164_G073530.1</name>
</gene>
<dbReference type="Proteomes" id="UP001153069">
    <property type="component" value="Unassembled WGS sequence"/>
</dbReference>
<organism evidence="1 2">
    <name type="scientific">Seminavis robusta</name>
    <dbReference type="NCBI Taxonomy" id="568900"/>
    <lineage>
        <taxon>Eukaryota</taxon>
        <taxon>Sar</taxon>
        <taxon>Stramenopiles</taxon>
        <taxon>Ochrophyta</taxon>
        <taxon>Bacillariophyta</taxon>
        <taxon>Bacillariophyceae</taxon>
        <taxon>Bacillariophycidae</taxon>
        <taxon>Naviculales</taxon>
        <taxon>Naviculaceae</taxon>
        <taxon>Seminavis</taxon>
    </lineage>
</organism>
<comment type="caution">
    <text evidence="1">The sequence shown here is derived from an EMBL/GenBank/DDBJ whole genome shotgun (WGS) entry which is preliminary data.</text>
</comment>
<protein>
    <submittedName>
        <fullName evidence="1">Uncharacterized protein</fullName>
    </submittedName>
</protein>
<sequence>MMGARLMEGGSGFLRALRARDILEDLFFHSVCTTQNRVAHWYPTLLSVAASLPKLTSFRYSGRVDSEQLHNLVLGNLLGNLSNCAFLNVLELSGLPAVIGNRGATAMGLVRALQTRSVRLKKLDLCGSKPMNVRGQFFQTVAEMLEGNTWLKELNLPFPDKFKSKDHQSVVLPVIQALAKNRRLTSLRFGVNGVRHPTIQLRSDLLAAIGNVLEHHNFSLRQLYFQTQGFFFALRSFHFYLSMNKFEDCRKLRDPSHQSTEADWIQTILNHSHDEDIVYFFLRKKPGLINPVRLSQCDIRLKTRKRRGNVDARPAKRRKAAYWSLVRRGVQVKPEEGSETNPIELD</sequence>
<reference evidence="1" key="1">
    <citation type="submission" date="2020-06" db="EMBL/GenBank/DDBJ databases">
        <authorList>
            <consortium name="Plant Systems Biology data submission"/>
        </authorList>
    </citation>
    <scope>NUCLEOTIDE SEQUENCE</scope>
    <source>
        <strain evidence="1">D6</strain>
    </source>
</reference>
<keyword evidence="2" id="KW-1185">Reference proteome</keyword>
<accession>A0A9N8DP74</accession>
<dbReference type="AlphaFoldDB" id="A0A9N8DP74"/>